<evidence type="ECO:0000313" key="3">
    <source>
        <dbReference type="Proteomes" id="UP000016935"/>
    </source>
</evidence>
<sequence>MARMGIFCYAVSMMRGGGRAPVSVLQAGCQRNAHVDAARMAMEGGAATGLDVHQSMGGCLGLVVEKPVVGPDACSSGGQFGFQQPTPPYARRASAERASAFMRSVTSSTVAKLPPTPPQNAHGTSTKRRRR</sequence>
<accession>R0I827</accession>
<reference evidence="2 3" key="1">
    <citation type="journal article" date="2012" name="PLoS Pathog.">
        <title>Diverse lifestyles and strategies of plant pathogenesis encoded in the genomes of eighteen Dothideomycetes fungi.</title>
        <authorList>
            <person name="Ohm R.A."/>
            <person name="Feau N."/>
            <person name="Henrissat B."/>
            <person name="Schoch C.L."/>
            <person name="Horwitz B.A."/>
            <person name="Barry K.W."/>
            <person name="Condon B.J."/>
            <person name="Copeland A.C."/>
            <person name="Dhillon B."/>
            <person name="Glaser F."/>
            <person name="Hesse C.N."/>
            <person name="Kosti I."/>
            <person name="LaButti K."/>
            <person name="Lindquist E.A."/>
            <person name="Lucas S."/>
            <person name="Salamov A.A."/>
            <person name="Bradshaw R.E."/>
            <person name="Ciuffetti L."/>
            <person name="Hamelin R.C."/>
            <person name="Kema G.H.J."/>
            <person name="Lawrence C."/>
            <person name="Scott J.A."/>
            <person name="Spatafora J.W."/>
            <person name="Turgeon B.G."/>
            <person name="de Wit P.J.G.M."/>
            <person name="Zhong S."/>
            <person name="Goodwin S.B."/>
            <person name="Grigoriev I.V."/>
        </authorList>
    </citation>
    <scope>NUCLEOTIDE SEQUENCE [LARGE SCALE GENOMIC DNA]</scope>
    <source>
        <strain evidence="3">28A</strain>
    </source>
</reference>
<organism evidence="2 3">
    <name type="scientific">Exserohilum turcicum (strain 28A)</name>
    <name type="common">Northern leaf blight fungus</name>
    <name type="synonym">Setosphaeria turcica</name>
    <dbReference type="NCBI Taxonomy" id="671987"/>
    <lineage>
        <taxon>Eukaryota</taxon>
        <taxon>Fungi</taxon>
        <taxon>Dikarya</taxon>
        <taxon>Ascomycota</taxon>
        <taxon>Pezizomycotina</taxon>
        <taxon>Dothideomycetes</taxon>
        <taxon>Pleosporomycetidae</taxon>
        <taxon>Pleosporales</taxon>
        <taxon>Pleosporineae</taxon>
        <taxon>Pleosporaceae</taxon>
        <taxon>Exserohilum</taxon>
    </lineage>
</organism>
<feature type="compositionally biased region" description="Low complexity" evidence="1">
    <location>
        <begin position="90"/>
        <end position="104"/>
    </location>
</feature>
<dbReference type="RefSeq" id="XP_008030698.1">
    <property type="nucleotide sequence ID" value="XM_008032507.1"/>
</dbReference>
<evidence type="ECO:0000256" key="1">
    <source>
        <dbReference type="SAM" id="MobiDB-lite"/>
    </source>
</evidence>
<dbReference type="AlphaFoldDB" id="R0I827"/>
<gene>
    <name evidence="2" type="ORF">SETTUDRAFT_35499</name>
</gene>
<dbReference type="GeneID" id="19404025"/>
<evidence type="ECO:0000313" key="2">
    <source>
        <dbReference type="EMBL" id="EOA81670.1"/>
    </source>
</evidence>
<feature type="region of interest" description="Disordered" evidence="1">
    <location>
        <begin position="79"/>
        <end position="131"/>
    </location>
</feature>
<dbReference type="HOGENOM" id="CLU_1928902_0_0_1"/>
<dbReference type="Proteomes" id="UP000016935">
    <property type="component" value="Unassembled WGS sequence"/>
</dbReference>
<name>R0I827_EXST2</name>
<keyword evidence="3" id="KW-1185">Reference proteome</keyword>
<proteinExistence type="predicted"/>
<dbReference type="EMBL" id="KB908866">
    <property type="protein sequence ID" value="EOA81670.1"/>
    <property type="molecule type" value="Genomic_DNA"/>
</dbReference>
<protein>
    <submittedName>
        <fullName evidence="2">Uncharacterized protein</fullName>
    </submittedName>
</protein>
<reference evidence="2 3" key="2">
    <citation type="journal article" date="2013" name="PLoS Genet.">
        <title>Comparative genome structure, secondary metabolite, and effector coding capacity across Cochliobolus pathogens.</title>
        <authorList>
            <person name="Condon B.J."/>
            <person name="Leng Y."/>
            <person name="Wu D."/>
            <person name="Bushley K.E."/>
            <person name="Ohm R.A."/>
            <person name="Otillar R."/>
            <person name="Martin J."/>
            <person name="Schackwitz W."/>
            <person name="Grimwood J."/>
            <person name="MohdZainudin N."/>
            <person name="Xue C."/>
            <person name="Wang R."/>
            <person name="Manning V.A."/>
            <person name="Dhillon B."/>
            <person name="Tu Z.J."/>
            <person name="Steffenson B.J."/>
            <person name="Salamov A."/>
            <person name="Sun H."/>
            <person name="Lowry S."/>
            <person name="LaButti K."/>
            <person name="Han J."/>
            <person name="Copeland A."/>
            <person name="Lindquist E."/>
            <person name="Barry K."/>
            <person name="Schmutz J."/>
            <person name="Baker S.E."/>
            <person name="Ciuffetti L.M."/>
            <person name="Grigoriev I.V."/>
            <person name="Zhong S."/>
            <person name="Turgeon B.G."/>
        </authorList>
    </citation>
    <scope>NUCLEOTIDE SEQUENCE [LARGE SCALE GENOMIC DNA]</scope>
    <source>
        <strain evidence="3">28A</strain>
    </source>
</reference>